<keyword evidence="6" id="KW-1185">Reference proteome</keyword>
<reference evidence="5 6" key="1">
    <citation type="submission" date="2019-07" db="EMBL/GenBank/DDBJ databases">
        <authorList>
            <person name="Kim J."/>
        </authorList>
    </citation>
    <scope>NUCLEOTIDE SEQUENCE [LARGE SCALE GENOMIC DNA]</scope>
    <source>
        <strain evidence="5 6">G13</strain>
    </source>
</reference>
<comment type="caution">
    <text evidence="5">The sequence shown here is derived from an EMBL/GenBank/DDBJ whole genome shotgun (WGS) entry which is preliminary data.</text>
</comment>
<dbReference type="PROSITE" id="PS00041">
    <property type="entry name" value="HTH_ARAC_FAMILY_1"/>
    <property type="match status" value="1"/>
</dbReference>
<proteinExistence type="predicted"/>
<dbReference type="PANTHER" id="PTHR43280">
    <property type="entry name" value="ARAC-FAMILY TRANSCRIPTIONAL REGULATOR"/>
    <property type="match status" value="1"/>
</dbReference>
<dbReference type="InterPro" id="IPR009057">
    <property type="entry name" value="Homeodomain-like_sf"/>
</dbReference>
<dbReference type="EMBL" id="VNJJ01000012">
    <property type="protein sequence ID" value="TVX97398.1"/>
    <property type="molecule type" value="Genomic_DNA"/>
</dbReference>
<evidence type="ECO:0000259" key="4">
    <source>
        <dbReference type="PROSITE" id="PS01124"/>
    </source>
</evidence>
<accession>A0A559JBY6</accession>
<keyword evidence="2" id="KW-0238">DNA-binding</keyword>
<feature type="domain" description="HTH araC/xylS-type" evidence="4">
    <location>
        <begin position="187"/>
        <end position="286"/>
    </location>
</feature>
<dbReference type="Pfam" id="PF07883">
    <property type="entry name" value="Cupin_2"/>
    <property type="match status" value="1"/>
</dbReference>
<gene>
    <name evidence="5" type="ORF">FPZ45_18885</name>
</gene>
<dbReference type="AlphaFoldDB" id="A0A559JBY6"/>
<dbReference type="PROSITE" id="PS01124">
    <property type="entry name" value="HTH_ARAC_FAMILY_2"/>
    <property type="match status" value="1"/>
</dbReference>
<keyword evidence="3" id="KW-0804">Transcription</keyword>
<evidence type="ECO:0000256" key="1">
    <source>
        <dbReference type="ARBA" id="ARBA00023015"/>
    </source>
</evidence>
<name>A0A559JBY6_9BACL</name>
<dbReference type="PANTHER" id="PTHR43280:SF2">
    <property type="entry name" value="HTH-TYPE TRANSCRIPTIONAL REGULATOR EXSA"/>
    <property type="match status" value="1"/>
</dbReference>
<keyword evidence="1" id="KW-0805">Transcription regulation</keyword>
<evidence type="ECO:0000313" key="5">
    <source>
        <dbReference type="EMBL" id="TVX97398.1"/>
    </source>
</evidence>
<evidence type="ECO:0000313" key="6">
    <source>
        <dbReference type="Proteomes" id="UP000316330"/>
    </source>
</evidence>
<dbReference type="Gene3D" id="1.10.10.60">
    <property type="entry name" value="Homeodomain-like"/>
    <property type="match status" value="2"/>
</dbReference>
<dbReference type="InterPro" id="IPR018062">
    <property type="entry name" value="HTH_AraC-typ_CS"/>
</dbReference>
<evidence type="ECO:0000256" key="2">
    <source>
        <dbReference type="ARBA" id="ARBA00023125"/>
    </source>
</evidence>
<dbReference type="InterPro" id="IPR018060">
    <property type="entry name" value="HTH_AraC"/>
</dbReference>
<dbReference type="OrthoDB" id="9811996at2"/>
<dbReference type="Pfam" id="PF12833">
    <property type="entry name" value="HTH_18"/>
    <property type="match status" value="1"/>
</dbReference>
<evidence type="ECO:0000256" key="3">
    <source>
        <dbReference type="ARBA" id="ARBA00023163"/>
    </source>
</evidence>
<dbReference type="RefSeq" id="WP_144705346.1">
    <property type="nucleotide sequence ID" value="NZ_VNJJ01000012.1"/>
</dbReference>
<sequence>MNDWMETVSPFVRVVKIIKSKSLAGEWIDFDHVFTYIEQGEAEFILNGVKYTAKEGDIFLMPPFLSHIIRSTSDVPLIQYIVHFDLHYDETRSRWKVTSLINEETEKIYEKEMTLSSVYPVVQLRTADRIDLKKRFLLMQKVFLDDKPNRSLLLKAICLELLGFFIQGQMESKNREGTLTKGWGIIEKTINYIQGNYSDPELDNQTISEHVGVSTSHLSFLFKEQLNITIHKYVTYVRIEQAKLLIVKGEKTLTVIANEVGYSSIHPFSRSFKAETGLTPSQYYAVHSNIRKIDKERD</sequence>
<dbReference type="InterPro" id="IPR013096">
    <property type="entry name" value="Cupin_2"/>
</dbReference>
<dbReference type="GO" id="GO:0003700">
    <property type="term" value="F:DNA-binding transcription factor activity"/>
    <property type="evidence" value="ECO:0007669"/>
    <property type="project" value="InterPro"/>
</dbReference>
<organism evidence="5 6">
    <name type="scientific">Cohnella terricola</name>
    <dbReference type="NCBI Taxonomy" id="1289167"/>
    <lineage>
        <taxon>Bacteria</taxon>
        <taxon>Bacillati</taxon>
        <taxon>Bacillota</taxon>
        <taxon>Bacilli</taxon>
        <taxon>Bacillales</taxon>
        <taxon>Paenibacillaceae</taxon>
        <taxon>Cohnella</taxon>
    </lineage>
</organism>
<dbReference type="InterPro" id="IPR037923">
    <property type="entry name" value="HTH-like"/>
</dbReference>
<protein>
    <submittedName>
        <fullName evidence="5">AraC family transcriptional regulator</fullName>
    </submittedName>
</protein>
<dbReference type="GO" id="GO:0043565">
    <property type="term" value="F:sequence-specific DNA binding"/>
    <property type="evidence" value="ECO:0007669"/>
    <property type="project" value="InterPro"/>
</dbReference>
<dbReference type="SMART" id="SM00342">
    <property type="entry name" value="HTH_ARAC"/>
    <property type="match status" value="1"/>
</dbReference>
<dbReference type="SUPFAM" id="SSF51215">
    <property type="entry name" value="Regulatory protein AraC"/>
    <property type="match status" value="1"/>
</dbReference>
<dbReference type="Proteomes" id="UP000316330">
    <property type="component" value="Unassembled WGS sequence"/>
</dbReference>
<dbReference type="Gene3D" id="2.60.120.10">
    <property type="entry name" value="Jelly Rolls"/>
    <property type="match status" value="1"/>
</dbReference>
<dbReference type="SUPFAM" id="SSF46689">
    <property type="entry name" value="Homeodomain-like"/>
    <property type="match status" value="2"/>
</dbReference>
<dbReference type="InterPro" id="IPR014710">
    <property type="entry name" value="RmlC-like_jellyroll"/>
</dbReference>